<feature type="domain" description="JmjN" evidence="1">
    <location>
        <begin position="30"/>
        <end position="71"/>
    </location>
</feature>
<dbReference type="Pfam" id="PF02928">
    <property type="entry name" value="zf-C5HC2"/>
    <property type="match status" value="1"/>
</dbReference>
<comment type="caution">
    <text evidence="3">The sequence shown here is derived from an EMBL/GenBank/DDBJ whole genome shotgun (WGS) entry which is preliminary data.</text>
</comment>
<dbReference type="Gene3D" id="2.60.120.650">
    <property type="entry name" value="Cupin"/>
    <property type="match status" value="1"/>
</dbReference>
<keyword evidence="4" id="KW-1185">Reference proteome</keyword>
<dbReference type="EMBL" id="JARYMX010000002">
    <property type="protein sequence ID" value="KAJ9563386.1"/>
    <property type="molecule type" value="Genomic_DNA"/>
</dbReference>
<dbReference type="Pfam" id="PF02373">
    <property type="entry name" value="JmjC"/>
    <property type="match status" value="1"/>
</dbReference>
<dbReference type="PANTHER" id="PTHR10694:SF121">
    <property type="entry name" value="LYSINE-SPECIFIC DEMETHYLASE JMJ706-LIKE"/>
    <property type="match status" value="1"/>
</dbReference>
<dbReference type="AlphaFoldDB" id="A0AA38TZR4"/>
<organism evidence="3 4">
    <name type="scientific">Centaurea solstitialis</name>
    <name type="common">yellow star-thistle</name>
    <dbReference type="NCBI Taxonomy" id="347529"/>
    <lineage>
        <taxon>Eukaryota</taxon>
        <taxon>Viridiplantae</taxon>
        <taxon>Streptophyta</taxon>
        <taxon>Embryophyta</taxon>
        <taxon>Tracheophyta</taxon>
        <taxon>Spermatophyta</taxon>
        <taxon>Magnoliopsida</taxon>
        <taxon>eudicotyledons</taxon>
        <taxon>Gunneridae</taxon>
        <taxon>Pentapetalae</taxon>
        <taxon>asterids</taxon>
        <taxon>campanulids</taxon>
        <taxon>Asterales</taxon>
        <taxon>Asteraceae</taxon>
        <taxon>Carduoideae</taxon>
        <taxon>Cardueae</taxon>
        <taxon>Centaureinae</taxon>
        <taxon>Centaurea</taxon>
    </lineage>
</organism>
<dbReference type="SMART" id="SM00558">
    <property type="entry name" value="JmjC"/>
    <property type="match status" value="1"/>
</dbReference>
<dbReference type="PANTHER" id="PTHR10694">
    <property type="entry name" value="LYSINE-SPECIFIC DEMETHYLASE"/>
    <property type="match status" value="1"/>
</dbReference>
<dbReference type="InterPro" id="IPR003347">
    <property type="entry name" value="JmjC_dom"/>
</dbReference>
<protein>
    <submittedName>
        <fullName evidence="3">Uncharacterized protein</fullName>
    </submittedName>
</protein>
<gene>
    <name evidence="3" type="ORF">OSB04_008546</name>
</gene>
<dbReference type="SMART" id="SM00545">
    <property type="entry name" value="JmjN"/>
    <property type="match status" value="1"/>
</dbReference>
<evidence type="ECO:0000259" key="2">
    <source>
        <dbReference type="PROSITE" id="PS51184"/>
    </source>
</evidence>
<evidence type="ECO:0000313" key="3">
    <source>
        <dbReference type="EMBL" id="KAJ9563386.1"/>
    </source>
</evidence>
<dbReference type="GO" id="GO:0005634">
    <property type="term" value="C:nucleus"/>
    <property type="evidence" value="ECO:0007669"/>
    <property type="project" value="TreeGrafter"/>
</dbReference>
<accession>A0AA38TZR4</accession>
<dbReference type="InterPro" id="IPR003349">
    <property type="entry name" value="JmjN"/>
</dbReference>
<dbReference type="Pfam" id="PF02375">
    <property type="entry name" value="JmjN"/>
    <property type="match status" value="1"/>
</dbReference>
<evidence type="ECO:0000259" key="1">
    <source>
        <dbReference type="PROSITE" id="PS51183"/>
    </source>
</evidence>
<reference evidence="3" key="1">
    <citation type="submission" date="2023-03" db="EMBL/GenBank/DDBJ databases">
        <title>Chromosome-scale reference genome and RAD-based genetic map of yellow starthistle (Centaurea solstitialis) reveal putative structural variation and QTLs associated with invader traits.</title>
        <authorList>
            <person name="Reatini B."/>
            <person name="Cang F.A."/>
            <person name="Jiang Q."/>
            <person name="Mckibben M.T.W."/>
            <person name="Barker M.S."/>
            <person name="Rieseberg L.H."/>
            <person name="Dlugosch K.M."/>
        </authorList>
    </citation>
    <scope>NUCLEOTIDE SEQUENCE</scope>
    <source>
        <strain evidence="3">CAN-66</strain>
        <tissue evidence="3">Leaf</tissue>
    </source>
</reference>
<dbReference type="GO" id="GO:0010468">
    <property type="term" value="P:regulation of gene expression"/>
    <property type="evidence" value="ECO:0007669"/>
    <property type="project" value="TreeGrafter"/>
</dbReference>
<evidence type="ECO:0000313" key="4">
    <source>
        <dbReference type="Proteomes" id="UP001172457"/>
    </source>
</evidence>
<dbReference type="SUPFAM" id="SSF51197">
    <property type="entry name" value="Clavaminate synthase-like"/>
    <property type="match status" value="1"/>
</dbReference>
<proteinExistence type="predicted"/>
<name>A0AA38TZR4_9ASTR</name>
<dbReference type="GO" id="GO:0032452">
    <property type="term" value="F:histone demethylase activity"/>
    <property type="evidence" value="ECO:0007669"/>
    <property type="project" value="TreeGrafter"/>
</dbReference>
<dbReference type="InterPro" id="IPR004198">
    <property type="entry name" value="Znf_C5HC2"/>
</dbReference>
<sequence length="592" mass="67348">MFGTFSKKRFRGDRCHINDDLEWTNQITECPVYRPAIEEFEDPLKYLEKIAPEASKYGVCKIVPPLISAAPTGVVMKKERPGFRFTPKVQPLRIAKWTKDDKNTFFIGRKSYTLRDFEVMANKVTANKYCLSGCLPSAHLEREFWLEMMCGKKGTVEYGVNVDGSAFSSSSNDHLGNSKWNLKKLPRLPRSALRLVDNPIPGVTDPMLYIGMLFSMFAWHVEDHYLYSINYHHCGAPKTWYGVPGSAAHEFEKVVRQHVYAQEILPTDGGNGAFELLAEKTTMFPPKILLQNHIPVYKVVQTPGEFVVTFPRAYHAGFSHGFNIGEAVNFAARDWFPFGGSANERYALLRKNPIIPYVEIVCKEAMILSSRTWKYHTCDDPDAVSNHFIKVLFASLIRKHDRALSWLKSLDRSLRVSSNLKETVSCSLCKQDCYVANVICKCCVDPICVFHDTELSKCCCGSDRLLSVRRDLVKMKDVAKKFEEEKLIQGTEKRKKHDNCVSCGCNLHEKGRDTSGRIGYVDTKIQHNKVCAKGRKRSRKLKTFRGKNIDKVDGRRGKTVISSRSSGRLKELKKKSGKKVSQCYLCCYKIAH</sequence>
<dbReference type="PROSITE" id="PS51183">
    <property type="entry name" value="JMJN"/>
    <property type="match status" value="1"/>
</dbReference>
<dbReference type="PROSITE" id="PS51184">
    <property type="entry name" value="JMJC"/>
    <property type="match status" value="1"/>
</dbReference>
<dbReference type="GO" id="GO:0000785">
    <property type="term" value="C:chromatin"/>
    <property type="evidence" value="ECO:0007669"/>
    <property type="project" value="TreeGrafter"/>
</dbReference>
<dbReference type="Proteomes" id="UP001172457">
    <property type="component" value="Chromosome 2"/>
</dbReference>
<feature type="domain" description="JmjC" evidence="2">
    <location>
        <begin position="174"/>
        <end position="347"/>
    </location>
</feature>